<evidence type="ECO:0000256" key="3">
    <source>
        <dbReference type="PROSITE-ProRule" id="PRU00182"/>
    </source>
</evidence>
<dbReference type="FunFam" id="3.10.290.10:FF:000003">
    <property type="entry name" value="Pseudouridine synthase"/>
    <property type="match status" value="1"/>
</dbReference>
<dbReference type="InterPro" id="IPR006145">
    <property type="entry name" value="PsdUridine_synth_RsuA/RluA"/>
</dbReference>
<keyword evidence="2 4" id="KW-0413">Isomerase</keyword>
<dbReference type="InterPro" id="IPR042092">
    <property type="entry name" value="PsdUridine_s_RsuA/RluB/E/F_cat"/>
</dbReference>
<dbReference type="EC" id="5.4.99.-" evidence="4"/>
<evidence type="ECO:0000256" key="1">
    <source>
        <dbReference type="ARBA" id="ARBA00008348"/>
    </source>
</evidence>
<evidence type="ECO:0000259" key="5">
    <source>
        <dbReference type="SMART" id="SM00363"/>
    </source>
</evidence>
<proteinExistence type="inferred from homology"/>
<keyword evidence="7" id="KW-1185">Reference proteome</keyword>
<feature type="domain" description="RNA-binding S4" evidence="5">
    <location>
        <begin position="7"/>
        <end position="63"/>
    </location>
</feature>
<dbReference type="CDD" id="cd00165">
    <property type="entry name" value="S4"/>
    <property type="match status" value="1"/>
</dbReference>
<evidence type="ECO:0000256" key="4">
    <source>
        <dbReference type="RuleBase" id="RU003887"/>
    </source>
</evidence>
<evidence type="ECO:0000313" key="7">
    <source>
        <dbReference type="Proteomes" id="UP000277766"/>
    </source>
</evidence>
<dbReference type="InterPro" id="IPR050343">
    <property type="entry name" value="RsuA_PseudoU_synthase"/>
</dbReference>
<dbReference type="InterPro" id="IPR018496">
    <property type="entry name" value="PsdUridine_synth_RsuA/RluB_CS"/>
</dbReference>
<keyword evidence="3" id="KW-0694">RNA-binding</keyword>
<dbReference type="PROSITE" id="PS01149">
    <property type="entry name" value="PSI_RSU"/>
    <property type="match status" value="1"/>
</dbReference>
<dbReference type="Gene3D" id="3.30.70.580">
    <property type="entry name" value="Pseudouridine synthase I, catalytic domain, N-terminal subdomain"/>
    <property type="match status" value="1"/>
</dbReference>
<dbReference type="RefSeq" id="WP_126351750.1">
    <property type="nucleotide sequence ID" value="NZ_RXPE01000007.1"/>
</dbReference>
<dbReference type="PANTHER" id="PTHR47683:SF2">
    <property type="entry name" value="RNA-BINDING S4 DOMAIN-CONTAINING PROTEIN"/>
    <property type="match status" value="1"/>
</dbReference>
<evidence type="ECO:0000313" key="6">
    <source>
        <dbReference type="EMBL" id="RTR28358.1"/>
    </source>
</evidence>
<accession>A0A431VYR9</accession>
<gene>
    <name evidence="6" type="ORF">EJ104_05495</name>
</gene>
<dbReference type="EMBL" id="RXPE01000007">
    <property type="protein sequence ID" value="RTR28358.1"/>
    <property type="molecule type" value="Genomic_DNA"/>
</dbReference>
<dbReference type="SUPFAM" id="SSF55120">
    <property type="entry name" value="Pseudouridine synthase"/>
    <property type="match status" value="1"/>
</dbReference>
<dbReference type="PROSITE" id="PS50889">
    <property type="entry name" value="S4"/>
    <property type="match status" value="1"/>
</dbReference>
<dbReference type="InterPro" id="IPR020103">
    <property type="entry name" value="PsdUridine_synth_cat_dom_sf"/>
</dbReference>
<dbReference type="GO" id="GO:0003723">
    <property type="term" value="F:RNA binding"/>
    <property type="evidence" value="ECO:0007669"/>
    <property type="project" value="UniProtKB-KW"/>
</dbReference>
<protein>
    <recommendedName>
        <fullName evidence="4">Pseudouridine synthase</fullName>
        <ecNumber evidence="4">5.4.99.-</ecNumber>
    </recommendedName>
</protein>
<name>A0A431VYR9_9DEIO</name>
<dbReference type="InterPro" id="IPR020094">
    <property type="entry name" value="TruA/RsuA/RluB/E/F_N"/>
</dbReference>
<dbReference type="Gene3D" id="3.10.290.10">
    <property type="entry name" value="RNA-binding S4 domain"/>
    <property type="match status" value="1"/>
</dbReference>
<organism evidence="6 7">
    <name type="scientific">Deinococcus radiophilus</name>
    <dbReference type="NCBI Taxonomy" id="32062"/>
    <lineage>
        <taxon>Bacteria</taxon>
        <taxon>Thermotogati</taxon>
        <taxon>Deinococcota</taxon>
        <taxon>Deinococci</taxon>
        <taxon>Deinococcales</taxon>
        <taxon>Deinococcaceae</taxon>
        <taxon>Deinococcus</taxon>
    </lineage>
</organism>
<dbReference type="GO" id="GO:0000455">
    <property type="term" value="P:enzyme-directed rRNA pseudouridine synthesis"/>
    <property type="evidence" value="ECO:0007669"/>
    <property type="project" value="UniProtKB-ARBA"/>
</dbReference>
<dbReference type="SMART" id="SM00363">
    <property type="entry name" value="S4"/>
    <property type="match status" value="1"/>
</dbReference>
<dbReference type="GO" id="GO:0120159">
    <property type="term" value="F:rRNA pseudouridine synthase activity"/>
    <property type="evidence" value="ECO:0007669"/>
    <property type="project" value="UniProtKB-ARBA"/>
</dbReference>
<sequence>MNEPKLDRLQKVLARAGVASRRASEELIQSGRVTVNGQSATLGQQVGPGDDVRVDGQPIQAQAHTVTYMLHKPAGYVTSASDELGRETVLDAMPAVAGLHPVGRLDRDSEGLLILTTDGALTQRLTHPRYEHEKVYRVWCDPEPSERGLAELRRGVELEDGFARAEVQAAPSGALALLREGRKRQVRRMFAAIGCPVDRLLRYRVGGLWLGDLGPGEFAELNSQQLEWLLMPDLTGATPEQREQEQVTRRLWL</sequence>
<reference evidence="6 7" key="1">
    <citation type="submission" date="2018-12" db="EMBL/GenBank/DDBJ databases">
        <title>Deinococcus radiophilus ATCC 27603 genome sequencing and assembly.</title>
        <authorList>
            <person name="Maclea K.S."/>
            <person name="Maynard C.R."/>
        </authorList>
    </citation>
    <scope>NUCLEOTIDE SEQUENCE [LARGE SCALE GENOMIC DNA]</scope>
    <source>
        <strain evidence="6 7">ATCC 27603</strain>
    </source>
</reference>
<dbReference type="InterPro" id="IPR000748">
    <property type="entry name" value="PsdUridine_synth_RsuA/RluB/E/F"/>
</dbReference>
<evidence type="ECO:0000256" key="2">
    <source>
        <dbReference type="ARBA" id="ARBA00023235"/>
    </source>
</evidence>
<comment type="caution">
    <text evidence="6">The sequence shown here is derived from an EMBL/GenBank/DDBJ whole genome shotgun (WGS) entry which is preliminary data.</text>
</comment>
<dbReference type="CDD" id="cd02870">
    <property type="entry name" value="PseudoU_synth_RsuA_like"/>
    <property type="match status" value="1"/>
</dbReference>
<dbReference type="Proteomes" id="UP000277766">
    <property type="component" value="Unassembled WGS sequence"/>
</dbReference>
<dbReference type="Gene3D" id="3.30.70.1560">
    <property type="entry name" value="Alpha-L RNA-binding motif"/>
    <property type="match status" value="1"/>
</dbReference>
<dbReference type="InterPro" id="IPR002942">
    <property type="entry name" value="S4_RNA-bd"/>
</dbReference>
<dbReference type="AlphaFoldDB" id="A0A431VYR9"/>
<dbReference type="InterPro" id="IPR036986">
    <property type="entry name" value="S4_RNA-bd_sf"/>
</dbReference>
<dbReference type="NCBIfam" id="TIGR00093">
    <property type="entry name" value="pseudouridine synthase"/>
    <property type="match status" value="1"/>
</dbReference>
<dbReference type="PANTHER" id="PTHR47683">
    <property type="entry name" value="PSEUDOURIDINE SYNTHASE FAMILY PROTEIN-RELATED"/>
    <property type="match status" value="1"/>
</dbReference>
<dbReference type="Pfam" id="PF00849">
    <property type="entry name" value="PseudoU_synth_2"/>
    <property type="match status" value="1"/>
</dbReference>
<dbReference type="SUPFAM" id="SSF55174">
    <property type="entry name" value="Alpha-L RNA-binding motif"/>
    <property type="match status" value="1"/>
</dbReference>
<comment type="similarity">
    <text evidence="1 4">Belongs to the pseudouridine synthase RsuA family.</text>
</comment>
<dbReference type="OrthoDB" id="9807213at2"/>
<dbReference type="Pfam" id="PF01479">
    <property type="entry name" value="S4"/>
    <property type="match status" value="1"/>
</dbReference>